<feature type="domain" description="SGNH hydrolase-type esterase" evidence="2">
    <location>
        <begin position="33"/>
        <end position="186"/>
    </location>
</feature>
<dbReference type="AlphaFoldDB" id="A0A4R3N417"/>
<dbReference type="EMBL" id="SMAP01000008">
    <property type="protein sequence ID" value="TCT21823.1"/>
    <property type="molecule type" value="Genomic_DNA"/>
</dbReference>
<evidence type="ECO:0000313" key="4">
    <source>
        <dbReference type="Proteomes" id="UP000295414"/>
    </source>
</evidence>
<dbReference type="InterPro" id="IPR013830">
    <property type="entry name" value="SGNH_hydro"/>
</dbReference>
<evidence type="ECO:0000256" key="1">
    <source>
        <dbReference type="SAM" id="SignalP"/>
    </source>
</evidence>
<dbReference type="InterPro" id="IPR051532">
    <property type="entry name" value="Ester_Hydrolysis_Enzymes"/>
</dbReference>
<keyword evidence="1" id="KW-0732">Signal</keyword>
<evidence type="ECO:0000313" key="3">
    <source>
        <dbReference type="EMBL" id="TCT21823.1"/>
    </source>
</evidence>
<dbReference type="SUPFAM" id="SSF52266">
    <property type="entry name" value="SGNH hydrolase"/>
    <property type="match status" value="1"/>
</dbReference>
<keyword evidence="4" id="KW-1185">Reference proteome</keyword>
<dbReference type="Gene3D" id="3.40.50.1110">
    <property type="entry name" value="SGNH hydrolase"/>
    <property type="match status" value="1"/>
</dbReference>
<comment type="caution">
    <text evidence="3">The sequence shown here is derived from an EMBL/GenBank/DDBJ whole genome shotgun (WGS) entry which is preliminary data.</text>
</comment>
<name>A0A4R3N417_9GAMM</name>
<dbReference type="PANTHER" id="PTHR30383">
    <property type="entry name" value="THIOESTERASE 1/PROTEASE 1/LYSOPHOSPHOLIPASE L1"/>
    <property type="match status" value="1"/>
</dbReference>
<dbReference type="Proteomes" id="UP000295414">
    <property type="component" value="Unassembled WGS sequence"/>
</dbReference>
<dbReference type="OrthoDB" id="9786188at2"/>
<dbReference type="InterPro" id="IPR036514">
    <property type="entry name" value="SGNH_hydro_sf"/>
</dbReference>
<feature type="signal peptide" evidence="1">
    <location>
        <begin position="1"/>
        <end position="26"/>
    </location>
</feature>
<proteinExistence type="predicted"/>
<dbReference type="Pfam" id="PF13472">
    <property type="entry name" value="Lipase_GDSL_2"/>
    <property type="match status" value="1"/>
</dbReference>
<dbReference type="CDD" id="cd01822">
    <property type="entry name" value="Lysophospholipase_L1_like"/>
    <property type="match status" value="1"/>
</dbReference>
<protein>
    <submittedName>
        <fullName evidence="3">Acyl-CoA thioesterase-1</fullName>
    </submittedName>
</protein>
<reference evidence="3 4" key="1">
    <citation type="submission" date="2019-03" db="EMBL/GenBank/DDBJ databases">
        <title>Genomic Encyclopedia of Type Strains, Phase IV (KMG-IV): sequencing the most valuable type-strain genomes for metagenomic binning, comparative biology and taxonomic classification.</title>
        <authorList>
            <person name="Goeker M."/>
        </authorList>
    </citation>
    <scope>NUCLEOTIDE SEQUENCE [LARGE SCALE GENOMIC DNA]</scope>
    <source>
        <strain evidence="3 4">DSM 13605</strain>
    </source>
</reference>
<gene>
    <name evidence="3" type="ORF">EDC34_10842</name>
</gene>
<evidence type="ECO:0000259" key="2">
    <source>
        <dbReference type="Pfam" id="PF13472"/>
    </source>
</evidence>
<dbReference type="GO" id="GO:0004622">
    <property type="term" value="F:phosphatidylcholine lysophospholipase activity"/>
    <property type="evidence" value="ECO:0007669"/>
    <property type="project" value="TreeGrafter"/>
</dbReference>
<organism evidence="3 4">
    <name type="scientific">Thermomonas haemolytica</name>
    <dbReference type="NCBI Taxonomy" id="141949"/>
    <lineage>
        <taxon>Bacteria</taxon>
        <taxon>Pseudomonadati</taxon>
        <taxon>Pseudomonadota</taxon>
        <taxon>Gammaproteobacteria</taxon>
        <taxon>Lysobacterales</taxon>
        <taxon>Lysobacteraceae</taxon>
        <taxon>Thermomonas</taxon>
    </lineage>
</organism>
<feature type="chain" id="PRO_5020256831" evidence="1">
    <location>
        <begin position="27"/>
        <end position="209"/>
    </location>
</feature>
<accession>A0A4R3N417</accession>
<dbReference type="PANTHER" id="PTHR30383:SF24">
    <property type="entry name" value="THIOESTERASE 1_PROTEASE 1_LYSOPHOSPHOLIPASE L1"/>
    <property type="match status" value="1"/>
</dbReference>
<sequence>MVSVVRAWWLGVGFMLAMLAASTASAREQVVLVMGDSLSAAYGLRPEQGWVALADAKSSRYDFRNASVSGETTAGGRSRIDAELARTRPDIVIIELGANDGLRGLPLDQMGANLGWMIGRSRAAGARVLLVGLQLPPNFGPYAREFQRSYVLISQRLGTGLVPHFLAPLGTGRGWFQADNLHPTAQAQPLLADEILRALDALPPPGGRR</sequence>